<sequence>MSASSSGPLDSTPSMLNSAFPVVTSISSLTPDKRCSLLFDMNVDIDCKKRSKSESAAFDFHIKKVFAYGVDNDILEEIHKFPLPFQQLLIKKACAVMNRLEKGKGVPGLTSLNCHCLFAIDIY</sequence>
<evidence type="ECO:0000313" key="1">
    <source>
        <dbReference type="EMBL" id="CAG8707735.1"/>
    </source>
</evidence>
<organism evidence="1 2">
    <name type="scientific">Gigaspora margarita</name>
    <dbReference type="NCBI Taxonomy" id="4874"/>
    <lineage>
        <taxon>Eukaryota</taxon>
        <taxon>Fungi</taxon>
        <taxon>Fungi incertae sedis</taxon>
        <taxon>Mucoromycota</taxon>
        <taxon>Glomeromycotina</taxon>
        <taxon>Glomeromycetes</taxon>
        <taxon>Diversisporales</taxon>
        <taxon>Gigasporaceae</taxon>
        <taxon>Gigaspora</taxon>
    </lineage>
</organism>
<name>A0ABN7V0V7_GIGMA</name>
<reference evidence="1 2" key="1">
    <citation type="submission" date="2021-06" db="EMBL/GenBank/DDBJ databases">
        <authorList>
            <person name="Kallberg Y."/>
            <person name="Tangrot J."/>
            <person name="Rosling A."/>
        </authorList>
    </citation>
    <scope>NUCLEOTIDE SEQUENCE [LARGE SCALE GENOMIC DNA]</scope>
    <source>
        <strain evidence="1 2">120-4 pot B 10/14</strain>
    </source>
</reference>
<protein>
    <submittedName>
        <fullName evidence="1">36965_t:CDS:1</fullName>
    </submittedName>
</protein>
<evidence type="ECO:0000313" key="2">
    <source>
        <dbReference type="Proteomes" id="UP000789901"/>
    </source>
</evidence>
<keyword evidence="2" id="KW-1185">Reference proteome</keyword>
<dbReference type="EMBL" id="CAJVQB010007704">
    <property type="protein sequence ID" value="CAG8707735.1"/>
    <property type="molecule type" value="Genomic_DNA"/>
</dbReference>
<accession>A0ABN7V0V7</accession>
<dbReference type="Proteomes" id="UP000789901">
    <property type="component" value="Unassembled WGS sequence"/>
</dbReference>
<gene>
    <name evidence="1" type="ORF">GMARGA_LOCUS12553</name>
</gene>
<comment type="caution">
    <text evidence="1">The sequence shown here is derived from an EMBL/GenBank/DDBJ whole genome shotgun (WGS) entry which is preliminary data.</text>
</comment>
<proteinExistence type="predicted"/>